<gene>
    <name evidence="1" type="ORF">B296_00046397</name>
</gene>
<name>A0A426X016_ENSVE</name>
<comment type="caution">
    <text evidence="1">The sequence shown here is derived from an EMBL/GenBank/DDBJ whole genome shotgun (WGS) entry which is preliminary data.</text>
</comment>
<evidence type="ECO:0000313" key="1">
    <source>
        <dbReference type="EMBL" id="RRT32817.1"/>
    </source>
</evidence>
<dbReference type="AlphaFoldDB" id="A0A426X016"/>
<organism evidence="1 2">
    <name type="scientific">Ensete ventricosum</name>
    <name type="common">Abyssinian banana</name>
    <name type="synonym">Musa ensete</name>
    <dbReference type="NCBI Taxonomy" id="4639"/>
    <lineage>
        <taxon>Eukaryota</taxon>
        <taxon>Viridiplantae</taxon>
        <taxon>Streptophyta</taxon>
        <taxon>Embryophyta</taxon>
        <taxon>Tracheophyta</taxon>
        <taxon>Spermatophyta</taxon>
        <taxon>Magnoliopsida</taxon>
        <taxon>Liliopsida</taxon>
        <taxon>Zingiberales</taxon>
        <taxon>Musaceae</taxon>
        <taxon>Ensete</taxon>
    </lineage>
</organism>
<accession>A0A426X016</accession>
<proteinExistence type="predicted"/>
<evidence type="ECO:0000313" key="2">
    <source>
        <dbReference type="Proteomes" id="UP000287651"/>
    </source>
</evidence>
<reference evidence="1 2" key="1">
    <citation type="journal article" date="2014" name="Agronomy (Basel)">
        <title>A Draft Genome Sequence for Ensete ventricosum, the Drought-Tolerant Tree Against Hunger.</title>
        <authorList>
            <person name="Harrison J."/>
            <person name="Moore K.A."/>
            <person name="Paszkiewicz K."/>
            <person name="Jones T."/>
            <person name="Grant M."/>
            <person name="Ambacheew D."/>
            <person name="Muzemil S."/>
            <person name="Studholme D.J."/>
        </authorList>
    </citation>
    <scope>NUCLEOTIDE SEQUENCE [LARGE SCALE GENOMIC DNA]</scope>
</reference>
<sequence>MSCLRRPLPLRSPNPSFLGVAIDPARVSLIPELFHFPPKNLHCFAASPSSSARVFSNLGTFSHLDLRPHHRSGNLVTCSLQPSSSSRCRSLPSKQSTHYSVSPFVFLPFPSPYNELKSFSGAGLLTFTEMPDVINSCQAVTQELLWSSPKRRSSRSLLPLFDSFVTSAEGYAPRSVGRSDLLLPLPTHIDLLLPPLTQIYFLPCHRSASSLDTDLLEGAVSCDYSAAWSDRMTPLRPAVCGSLQSPANYSLPCCFSFFSGA</sequence>
<dbReference type="EMBL" id="AMZH03030626">
    <property type="protein sequence ID" value="RRT32817.1"/>
    <property type="molecule type" value="Genomic_DNA"/>
</dbReference>
<dbReference type="Proteomes" id="UP000287651">
    <property type="component" value="Unassembled WGS sequence"/>
</dbReference>
<protein>
    <submittedName>
        <fullName evidence="1">Uncharacterized protein</fullName>
    </submittedName>
</protein>